<feature type="region of interest" description="Disordered" evidence="3">
    <location>
        <begin position="1"/>
        <end position="23"/>
    </location>
</feature>
<feature type="DNA-binding region" description="H-T-H motif" evidence="2">
    <location>
        <begin position="46"/>
        <end position="65"/>
    </location>
</feature>
<dbReference type="Gene3D" id="1.10.10.60">
    <property type="entry name" value="Homeodomain-like"/>
    <property type="match status" value="1"/>
</dbReference>
<dbReference type="PROSITE" id="PS50977">
    <property type="entry name" value="HTH_TETR_2"/>
    <property type="match status" value="1"/>
</dbReference>
<dbReference type="PROSITE" id="PS01081">
    <property type="entry name" value="HTH_TETR_1"/>
    <property type="match status" value="1"/>
</dbReference>
<dbReference type="Pfam" id="PF00440">
    <property type="entry name" value="TetR_N"/>
    <property type="match status" value="1"/>
</dbReference>
<dbReference type="InterPro" id="IPR050109">
    <property type="entry name" value="HTH-type_TetR-like_transc_reg"/>
</dbReference>
<dbReference type="Gene3D" id="1.10.357.10">
    <property type="entry name" value="Tetracycline Repressor, domain 2"/>
    <property type="match status" value="1"/>
</dbReference>
<comment type="caution">
    <text evidence="5">The sequence shown here is derived from an EMBL/GenBank/DDBJ whole genome shotgun (WGS) entry which is preliminary data.</text>
</comment>
<dbReference type="Proteomes" id="UP001596060">
    <property type="component" value="Unassembled WGS sequence"/>
</dbReference>
<evidence type="ECO:0000256" key="2">
    <source>
        <dbReference type="PROSITE-ProRule" id="PRU00335"/>
    </source>
</evidence>
<protein>
    <submittedName>
        <fullName evidence="5">TetR/AcrR family transcriptional regulator</fullName>
    </submittedName>
</protein>
<dbReference type="PANTHER" id="PTHR30055:SF146">
    <property type="entry name" value="HTH-TYPE TRANSCRIPTIONAL DUAL REGULATOR CECR"/>
    <property type="match status" value="1"/>
</dbReference>
<evidence type="ECO:0000313" key="6">
    <source>
        <dbReference type="Proteomes" id="UP001596060"/>
    </source>
</evidence>
<evidence type="ECO:0000313" key="5">
    <source>
        <dbReference type="EMBL" id="MFC5506164.1"/>
    </source>
</evidence>
<name>A0ABW0P2Z4_9HYPH</name>
<dbReference type="InterPro" id="IPR001647">
    <property type="entry name" value="HTH_TetR"/>
</dbReference>
<evidence type="ECO:0000256" key="1">
    <source>
        <dbReference type="ARBA" id="ARBA00023125"/>
    </source>
</evidence>
<dbReference type="Pfam" id="PF14246">
    <property type="entry name" value="TetR_C_7"/>
    <property type="match status" value="1"/>
</dbReference>
<organism evidence="5 6">
    <name type="scientific">Bosea massiliensis</name>
    <dbReference type="NCBI Taxonomy" id="151419"/>
    <lineage>
        <taxon>Bacteria</taxon>
        <taxon>Pseudomonadati</taxon>
        <taxon>Pseudomonadota</taxon>
        <taxon>Alphaproteobacteria</taxon>
        <taxon>Hyphomicrobiales</taxon>
        <taxon>Boseaceae</taxon>
        <taxon>Bosea</taxon>
    </lineage>
</organism>
<dbReference type="EMBL" id="JBHSLU010000035">
    <property type="protein sequence ID" value="MFC5506164.1"/>
    <property type="molecule type" value="Genomic_DNA"/>
</dbReference>
<reference evidence="6" key="1">
    <citation type="journal article" date="2019" name="Int. J. Syst. Evol. Microbiol.">
        <title>The Global Catalogue of Microorganisms (GCM) 10K type strain sequencing project: providing services to taxonomists for standard genome sequencing and annotation.</title>
        <authorList>
            <consortium name="The Broad Institute Genomics Platform"/>
            <consortium name="The Broad Institute Genome Sequencing Center for Infectious Disease"/>
            <person name="Wu L."/>
            <person name="Ma J."/>
        </authorList>
    </citation>
    <scope>NUCLEOTIDE SEQUENCE [LARGE SCALE GENOMIC DNA]</scope>
    <source>
        <strain evidence="6">CCUG 43117</strain>
    </source>
</reference>
<feature type="domain" description="HTH tetR-type" evidence="4">
    <location>
        <begin position="23"/>
        <end position="83"/>
    </location>
</feature>
<evidence type="ECO:0000259" key="4">
    <source>
        <dbReference type="PROSITE" id="PS50977"/>
    </source>
</evidence>
<dbReference type="InterPro" id="IPR036271">
    <property type="entry name" value="Tet_transcr_reg_TetR-rel_C_sf"/>
</dbReference>
<dbReference type="InterPro" id="IPR023772">
    <property type="entry name" value="DNA-bd_HTH_TetR-type_CS"/>
</dbReference>
<evidence type="ECO:0000256" key="3">
    <source>
        <dbReference type="SAM" id="MobiDB-lite"/>
    </source>
</evidence>
<accession>A0ABW0P2Z4</accession>
<dbReference type="PANTHER" id="PTHR30055">
    <property type="entry name" value="HTH-TYPE TRANSCRIPTIONAL REGULATOR RUTR"/>
    <property type="match status" value="1"/>
</dbReference>
<dbReference type="SUPFAM" id="SSF48498">
    <property type="entry name" value="Tetracyclin repressor-like, C-terminal domain"/>
    <property type="match status" value="1"/>
</dbReference>
<gene>
    <name evidence="5" type="ORF">ACFPN9_12945</name>
</gene>
<dbReference type="InterPro" id="IPR009057">
    <property type="entry name" value="Homeodomain-like_sf"/>
</dbReference>
<dbReference type="RefSeq" id="WP_082734914.1">
    <property type="nucleotide sequence ID" value="NZ_JBHSLU010000035.1"/>
</dbReference>
<proteinExistence type="predicted"/>
<keyword evidence="6" id="KW-1185">Reference proteome</keyword>
<sequence>MNRTADRRPKAAARNRRVAGMDPEKRRQILDGAQAIFHAQGFDAASMNEIAAAAGVSKGTLYVYFEDKEHLFVALIEREREKHRQHIYDALTEHPDLPRALAGFGANLIRLLTDPFSLSAHRIVLGVAERMPEIGRAFYERGPLLGGQRLGAFLEGRVAAGDLAIDDSFLAASQFIDLCQATLLRPRLFNADPRPPSEAEIRRVVDEAVAMFLARYATPALRATLSPPRAP</sequence>
<keyword evidence="1 2" id="KW-0238">DNA-binding</keyword>
<dbReference type="InterPro" id="IPR039536">
    <property type="entry name" value="TetR_C_Proteobacteria"/>
</dbReference>
<dbReference type="SUPFAM" id="SSF46689">
    <property type="entry name" value="Homeodomain-like"/>
    <property type="match status" value="1"/>
</dbReference>
<dbReference type="PRINTS" id="PR00455">
    <property type="entry name" value="HTHTETR"/>
</dbReference>